<dbReference type="Proteomes" id="UP000631114">
    <property type="component" value="Unassembled WGS sequence"/>
</dbReference>
<reference evidence="2 3" key="1">
    <citation type="submission" date="2020-10" db="EMBL/GenBank/DDBJ databases">
        <title>The Coptis chinensis genome and diversification of protoberbering-type alkaloids.</title>
        <authorList>
            <person name="Wang B."/>
            <person name="Shu S."/>
            <person name="Song C."/>
            <person name="Liu Y."/>
        </authorList>
    </citation>
    <scope>NUCLEOTIDE SEQUENCE [LARGE SCALE GENOMIC DNA]</scope>
    <source>
        <strain evidence="2">HL-2020</strain>
        <tissue evidence="2">Leaf</tissue>
    </source>
</reference>
<feature type="non-terminal residue" evidence="2">
    <location>
        <position position="217"/>
    </location>
</feature>
<comment type="caution">
    <text evidence="2">The sequence shown here is derived from an EMBL/GenBank/DDBJ whole genome shotgun (WGS) entry which is preliminary data.</text>
</comment>
<evidence type="ECO:0000313" key="3">
    <source>
        <dbReference type="Proteomes" id="UP000631114"/>
    </source>
</evidence>
<accession>A0A835MHW5</accession>
<name>A0A835MHW5_9MAGN</name>
<protein>
    <submittedName>
        <fullName evidence="2">Uncharacterized protein</fullName>
    </submittedName>
</protein>
<organism evidence="2 3">
    <name type="scientific">Coptis chinensis</name>
    <dbReference type="NCBI Taxonomy" id="261450"/>
    <lineage>
        <taxon>Eukaryota</taxon>
        <taxon>Viridiplantae</taxon>
        <taxon>Streptophyta</taxon>
        <taxon>Embryophyta</taxon>
        <taxon>Tracheophyta</taxon>
        <taxon>Spermatophyta</taxon>
        <taxon>Magnoliopsida</taxon>
        <taxon>Ranunculales</taxon>
        <taxon>Ranunculaceae</taxon>
        <taxon>Coptidoideae</taxon>
        <taxon>Coptis</taxon>
    </lineage>
</organism>
<feature type="region of interest" description="Disordered" evidence="1">
    <location>
        <begin position="157"/>
        <end position="184"/>
    </location>
</feature>
<keyword evidence="3" id="KW-1185">Reference proteome</keyword>
<gene>
    <name evidence="2" type="ORF">IFM89_009234</name>
</gene>
<evidence type="ECO:0000313" key="2">
    <source>
        <dbReference type="EMBL" id="KAF9624326.1"/>
    </source>
</evidence>
<feature type="compositionally biased region" description="Basic and acidic residues" evidence="1">
    <location>
        <begin position="157"/>
        <end position="174"/>
    </location>
</feature>
<proteinExistence type="predicted"/>
<feature type="compositionally biased region" description="Basic residues" evidence="1">
    <location>
        <begin position="175"/>
        <end position="184"/>
    </location>
</feature>
<dbReference type="EMBL" id="JADFTS010000001">
    <property type="protein sequence ID" value="KAF9624326.1"/>
    <property type="molecule type" value="Genomic_DNA"/>
</dbReference>
<dbReference type="AlphaFoldDB" id="A0A835MHW5"/>
<evidence type="ECO:0000256" key="1">
    <source>
        <dbReference type="SAM" id="MobiDB-lite"/>
    </source>
</evidence>
<dbReference type="OrthoDB" id="1747431at2759"/>
<sequence>MKTYAIKNNFELAKIRTDHERVQYGCKGSELRSQGSNCPFHVYCSINGRQNLEGKSSVGDGERVDFSRFKYKIAWRGKEKALEEQSKRNISDHYFKYKNMANEWASRGEMLTPRATRLLRTNIDKSMKFTESRAGKWEYIVKTNRLQAYRDERVMPSEVRRKPGRPPTERIWRRPEHKRPKQRRSCTLCNMEGHNRRTCKNFVDDKGAEHRPVNPEA</sequence>